<evidence type="ECO:0008006" key="4">
    <source>
        <dbReference type="Google" id="ProtNLM"/>
    </source>
</evidence>
<feature type="transmembrane region" description="Helical" evidence="1">
    <location>
        <begin position="326"/>
        <end position="346"/>
    </location>
</feature>
<evidence type="ECO:0000313" key="3">
    <source>
        <dbReference type="Proteomes" id="UP001500740"/>
    </source>
</evidence>
<feature type="transmembrane region" description="Helical" evidence="1">
    <location>
        <begin position="432"/>
        <end position="450"/>
    </location>
</feature>
<protein>
    <recommendedName>
        <fullName evidence="4">Zinc ribbon domain-containing protein</fullName>
    </recommendedName>
</protein>
<feature type="transmembrane region" description="Helical" evidence="1">
    <location>
        <begin position="462"/>
        <end position="485"/>
    </location>
</feature>
<feature type="transmembrane region" description="Helical" evidence="1">
    <location>
        <begin position="92"/>
        <end position="114"/>
    </location>
</feature>
<dbReference type="Proteomes" id="UP001500740">
    <property type="component" value="Unassembled WGS sequence"/>
</dbReference>
<feature type="transmembrane region" description="Helical" evidence="1">
    <location>
        <begin position="213"/>
        <end position="231"/>
    </location>
</feature>
<name>A0ABP3JIB6_9BACI</name>
<dbReference type="EMBL" id="BAAACZ010000005">
    <property type="protein sequence ID" value="GAA0454605.1"/>
    <property type="molecule type" value="Genomic_DNA"/>
</dbReference>
<feature type="transmembrane region" description="Helical" evidence="1">
    <location>
        <begin position="358"/>
        <end position="381"/>
    </location>
</feature>
<feature type="transmembrane region" description="Helical" evidence="1">
    <location>
        <begin position="243"/>
        <end position="264"/>
    </location>
</feature>
<dbReference type="RefSeq" id="WP_343781800.1">
    <property type="nucleotide sequence ID" value="NZ_BAAACZ010000005.1"/>
</dbReference>
<comment type="caution">
    <text evidence="2">The sequence shown here is derived from an EMBL/GenBank/DDBJ whole genome shotgun (WGS) entry which is preliminary data.</text>
</comment>
<sequence length="533" mass="61032">MIYCTKCGKANSPGAQYCHADGHPLHKDQHVPLIKERREEFCHYCGTTHYNLATYCYVCGEALESIEKQRFKQPFTPLKFEKVNSKQVVKSAFMVIPFVLLSLIIVLVGIQTTVNEPDFESHMSPYMEANVAIDTLFNINHLESQISYLKSGGHHRAVQDPNAEWEQTLYLNELLLFSHSVPLVLDVEETHEQGHEDVELIDHKYTQTFNVSLPHLSIVLLLGVFISASLYGVWRRQDTLTDMLISAVMFGFWYGLILFVTALLSTETFIIDDDYRSGETIMRFISGEAFVRGFLMTSVLFFGGQLIWEKRDLPHLFFGIKMGMKWFFIMLLIFLGGSAIFTFSRLTNIEYLSSLTNYSTLISFSLVIALIAVFILNIGLLNTVYIQQFYYDVNQIQFQLFNQVIEGDLDEELAHRFSEDEYFAPLQEMSQWYWFSFIVIVGILLVIGYCKSETAIKHNILLATGIAGIFAVINTIITTLSTFEMSTLHQRDAEGLTYYSGFDPFVTFGMTFIVVWVLILIGMGINRVIKKEE</sequence>
<organism evidence="2 3">
    <name type="scientific">Alkalibacillus silvisoli</name>
    <dbReference type="NCBI Taxonomy" id="392823"/>
    <lineage>
        <taxon>Bacteria</taxon>
        <taxon>Bacillati</taxon>
        <taxon>Bacillota</taxon>
        <taxon>Bacilli</taxon>
        <taxon>Bacillales</taxon>
        <taxon>Bacillaceae</taxon>
        <taxon>Alkalibacillus</taxon>
    </lineage>
</organism>
<proteinExistence type="predicted"/>
<keyword evidence="1" id="KW-0812">Transmembrane</keyword>
<keyword evidence="3" id="KW-1185">Reference proteome</keyword>
<feature type="transmembrane region" description="Helical" evidence="1">
    <location>
        <begin position="505"/>
        <end position="525"/>
    </location>
</feature>
<gene>
    <name evidence="2" type="ORF">GCM10008935_06850</name>
</gene>
<keyword evidence="1" id="KW-1133">Transmembrane helix</keyword>
<keyword evidence="1" id="KW-0472">Membrane</keyword>
<evidence type="ECO:0000313" key="2">
    <source>
        <dbReference type="EMBL" id="GAA0454605.1"/>
    </source>
</evidence>
<evidence type="ECO:0000256" key="1">
    <source>
        <dbReference type="SAM" id="Phobius"/>
    </source>
</evidence>
<reference evidence="3" key="1">
    <citation type="journal article" date="2019" name="Int. J. Syst. Evol. Microbiol.">
        <title>The Global Catalogue of Microorganisms (GCM) 10K type strain sequencing project: providing services to taxonomists for standard genome sequencing and annotation.</title>
        <authorList>
            <consortium name="The Broad Institute Genomics Platform"/>
            <consortium name="The Broad Institute Genome Sequencing Center for Infectious Disease"/>
            <person name="Wu L."/>
            <person name="Ma J."/>
        </authorList>
    </citation>
    <scope>NUCLEOTIDE SEQUENCE [LARGE SCALE GENOMIC DNA]</scope>
    <source>
        <strain evidence="3">JCM 14193</strain>
    </source>
</reference>
<accession>A0ABP3JIB6</accession>